<name>A0AAD5SR16_9FUNG</name>
<keyword evidence="3" id="KW-1185">Reference proteome</keyword>
<feature type="region of interest" description="Disordered" evidence="1">
    <location>
        <begin position="387"/>
        <end position="413"/>
    </location>
</feature>
<feature type="region of interest" description="Disordered" evidence="1">
    <location>
        <begin position="248"/>
        <end position="288"/>
    </location>
</feature>
<feature type="compositionally biased region" description="Pro residues" evidence="1">
    <location>
        <begin position="268"/>
        <end position="280"/>
    </location>
</feature>
<feature type="region of interest" description="Disordered" evidence="1">
    <location>
        <begin position="747"/>
        <end position="819"/>
    </location>
</feature>
<feature type="compositionally biased region" description="Polar residues" evidence="1">
    <location>
        <begin position="398"/>
        <end position="413"/>
    </location>
</feature>
<feature type="compositionally biased region" description="Polar residues" evidence="1">
    <location>
        <begin position="808"/>
        <end position="819"/>
    </location>
</feature>
<dbReference type="AlphaFoldDB" id="A0AAD5SR16"/>
<proteinExistence type="predicted"/>
<feature type="region of interest" description="Disordered" evidence="1">
    <location>
        <begin position="350"/>
        <end position="375"/>
    </location>
</feature>
<comment type="caution">
    <text evidence="2">The sequence shown here is derived from an EMBL/GenBank/DDBJ whole genome shotgun (WGS) entry which is preliminary data.</text>
</comment>
<gene>
    <name evidence="2" type="ORF">HK097_005326</name>
</gene>
<dbReference type="Proteomes" id="UP001212841">
    <property type="component" value="Unassembled WGS sequence"/>
</dbReference>
<feature type="region of interest" description="Disordered" evidence="1">
    <location>
        <begin position="457"/>
        <end position="499"/>
    </location>
</feature>
<evidence type="ECO:0000256" key="1">
    <source>
        <dbReference type="SAM" id="MobiDB-lite"/>
    </source>
</evidence>
<reference evidence="2" key="1">
    <citation type="submission" date="2020-05" db="EMBL/GenBank/DDBJ databases">
        <title>Phylogenomic resolution of chytrid fungi.</title>
        <authorList>
            <person name="Stajich J.E."/>
            <person name="Amses K."/>
            <person name="Simmons R."/>
            <person name="Seto K."/>
            <person name="Myers J."/>
            <person name="Bonds A."/>
            <person name="Quandt C.A."/>
            <person name="Barry K."/>
            <person name="Liu P."/>
            <person name="Grigoriev I."/>
            <person name="Longcore J.E."/>
            <person name="James T.Y."/>
        </authorList>
    </citation>
    <scope>NUCLEOTIDE SEQUENCE</scope>
    <source>
        <strain evidence="2">JEL0318</strain>
    </source>
</reference>
<protein>
    <submittedName>
        <fullName evidence="2">Uncharacterized protein</fullName>
    </submittedName>
</protein>
<evidence type="ECO:0000313" key="3">
    <source>
        <dbReference type="Proteomes" id="UP001212841"/>
    </source>
</evidence>
<evidence type="ECO:0000313" key="2">
    <source>
        <dbReference type="EMBL" id="KAJ3056651.1"/>
    </source>
</evidence>
<dbReference type="EMBL" id="JADGJD010000025">
    <property type="protein sequence ID" value="KAJ3056651.1"/>
    <property type="molecule type" value="Genomic_DNA"/>
</dbReference>
<organism evidence="2 3">
    <name type="scientific">Rhizophlyctis rosea</name>
    <dbReference type="NCBI Taxonomy" id="64517"/>
    <lineage>
        <taxon>Eukaryota</taxon>
        <taxon>Fungi</taxon>
        <taxon>Fungi incertae sedis</taxon>
        <taxon>Chytridiomycota</taxon>
        <taxon>Chytridiomycota incertae sedis</taxon>
        <taxon>Chytridiomycetes</taxon>
        <taxon>Rhizophlyctidales</taxon>
        <taxon>Rhizophlyctidaceae</taxon>
        <taxon>Rhizophlyctis</taxon>
    </lineage>
</organism>
<sequence length="819" mass="89524">MKDGHKRKLSDLHACLLSDSRISVIEGYAFELRASTAEERDSMREHLEELIGQIVMHYKFTPLQTAWFFDGPAHARQNLDRKLGVQTPMSHVECEIDFKHKMIIVMAKLWERENLDRFAELLTAYGETGVKEMVAYKGGSYASDQGLAVRFCRLDPETVRPEYSEFKDFIQKIKGVAYGDVEVLYYPDVSTDRQIKEDKKREDRKLRPGVHVVGANEDYVNNVFYEVQLKHRRFAVFKRKQLGMKPLPKDFLPGEKPVTRLPAASPAPANPAPASTPPPAESSKTPVSAQWHLNDSTLKIMTAQGLDPEVAMSYLGNKTGVMAVLHGDVVDIVGSEEAIAAAKDALDEMERHFEQQQSQGRQEEEMSEPLQEATPPAEMVGMMDVATTNGPQRKHPVPSSQTDQSSKGPTPTKEQLEVGVLALAPVSGDVIRGPEAANTDSNNISDHVHDNVEPYAIPSDAMLSPPGVSKDDSSFPQPEVDATQTPKQVPATPGKPQTKVASEGKRVCSYKFDGTVGKLLQAEEVESNLLDFINNEAQRTDGHILYLRRKQALLVLAEEPRMLAVLIQQIEKYQVETLRPLLAAAKPLAAAPALQGLNGVGPLQLTPTEEPGLVDLTARMERSRVETKNAYGADEVQQTQRGDVKAQDHIPQSIAAGAEPVQNGTAFADTISETDTEPIEIDLIGTSSMLETPPARATPVGNAPQWPPYPDAQGMPSQQPPRFPAGPGMPWMGYQYPYWSGGPQPGMAPPASFPQGALGWPSPVPPPWGRLPPGQPYGFNPAWPHADSPMKGESQRTPFPMPPGAPPSSQDGSSASAAE</sequence>
<feature type="compositionally biased region" description="Pro residues" evidence="1">
    <location>
        <begin position="762"/>
        <end position="775"/>
    </location>
</feature>
<accession>A0AAD5SR16</accession>
<feature type="region of interest" description="Disordered" evidence="1">
    <location>
        <begin position="700"/>
        <end position="719"/>
    </location>
</feature>